<feature type="compositionally biased region" description="Low complexity" evidence="1">
    <location>
        <begin position="1"/>
        <end position="33"/>
    </location>
</feature>
<organism evidence="2 3">
    <name type="scientific">Mycena venus</name>
    <dbReference type="NCBI Taxonomy" id="2733690"/>
    <lineage>
        <taxon>Eukaryota</taxon>
        <taxon>Fungi</taxon>
        <taxon>Dikarya</taxon>
        <taxon>Basidiomycota</taxon>
        <taxon>Agaricomycotina</taxon>
        <taxon>Agaricomycetes</taxon>
        <taxon>Agaricomycetidae</taxon>
        <taxon>Agaricales</taxon>
        <taxon>Marasmiineae</taxon>
        <taxon>Mycenaceae</taxon>
        <taxon>Mycena</taxon>
    </lineage>
</organism>
<feature type="compositionally biased region" description="Polar residues" evidence="1">
    <location>
        <begin position="42"/>
        <end position="53"/>
    </location>
</feature>
<comment type="caution">
    <text evidence="2">The sequence shown here is derived from an EMBL/GenBank/DDBJ whole genome shotgun (WGS) entry which is preliminary data.</text>
</comment>
<dbReference type="EMBL" id="JACAZI010000009">
    <property type="protein sequence ID" value="KAF7351895.1"/>
    <property type="molecule type" value="Genomic_DNA"/>
</dbReference>
<dbReference type="AlphaFoldDB" id="A0A8H7CVJ6"/>
<dbReference type="Proteomes" id="UP000620124">
    <property type="component" value="Unassembled WGS sequence"/>
</dbReference>
<gene>
    <name evidence="2" type="ORF">MVEN_01151200</name>
</gene>
<accession>A0A8H7CVJ6</accession>
<name>A0A8H7CVJ6_9AGAR</name>
<feature type="region of interest" description="Disordered" evidence="1">
    <location>
        <begin position="1"/>
        <end position="77"/>
    </location>
</feature>
<keyword evidence="3" id="KW-1185">Reference proteome</keyword>
<evidence type="ECO:0000256" key="1">
    <source>
        <dbReference type="SAM" id="MobiDB-lite"/>
    </source>
</evidence>
<feature type="region of interest" description="Disordered" evidence="1">
    <location>
        <begin position="111"/>
        <end position="134"/>
    </location>
</feature>
<evidence type="ECO:0000313" key="2">
    <source>
        <dbReference type="EMBL" id="KAF7351895.1"/>
    </source>
</evidence>
<feature type="compositionally biased region" description="Polar residues" evidence="1">
    <location>
        <begin position="67"/>
        <end position="76"/>
    </location>
</feature>
<evidence type="ECO:0000313" key="3">
    <source>
        <dbReference type="Proteomes" id="UP000620124"/>
    </source>
</evidence>
<reference evidence="2" key="1">
    <citation type="submission" date="2020-05" db="EMBL/GenBank/DDBJ databases">
        <title>Mycena genomes resolve the evolution of fungal bioluminescence.</title>
        <authorList>
            <person name="Tsai I.J."/>
        </authorList>
    </citation>
    <scope>NUCLEOTIDE SEQUENCE</scope>
    <source>
        <strain evidence="2">CCC161011</strain>
    </source>
</reference>
<proteinExistence type="predicted"/>
<sequence>MTTATDTADFPTPAPDPTGLDSTTSSDDPSSADIALGDPDDSSTYIPDPSTTALDPASTPVIDNDNDNGTQKSNKTMDAPYFVTYDIDNDPASQGPPPVEKLTGFNVVRRMPRRGSNCSSPSAGRLSIPTRMGSTRRILHRRSQISCPSFSRF</sequence>
<protein>
    <submittedName>
        <fullName evidence="2">Uncharacterized protein</fullName>
    </submittedName>
</protein>